<dbReference type="AlphaFoldDB" id="A0A2P5CFR1"/>
<feature type="compositionally biased region" description="Basic and acidic residues" evidence="1">
    <location>
        <begin position="47"/>
        <end position="56"/>
    </location>
</feature>
<protein>
    <submittedName>
        <fullName evidence="2">Uncharacterized protein</fullName>
    </submittedName>
</protein>
<feature type="region of interest" description="Disordered" evidence="1">
    <location>
        <begin position="20"/>
        <end position="56"/>
    </location>
</feature>
<evidence type="ECO:0000313" key="2">
    <source>
        <dbReference type="EMBL" id="PON59891.1"/>
    </source>
</evidence>
<keyword evidence="3" id="KW-1185">Reference proteome</keyword>
<sequence>MDNFVLDDDEFEDDTLEIYNDDEVDLERTDSNAKSISPTESTGNKGSDGDRLDPHRKRICEESRGITIEKELQKQKIAKLAMAVDANLGKPVKKNGKKFNNLLAST</sequence>
<accession>A0A2P5CFR1</accession>
<name>A0A2P5CFR1_PARAD</name>
<dbReference type="Proteomes" id="UP000237105">
    <property type="component" value="Unassembled WGS sequence"/>
</dbReference>
<dbReference type="OrthoDB" id="10446236at2759"/>
<proteinExistence type="predicted"/>
<gene>
    <name evidence="2" type="ORF">PanWU01x14_156100</name>
</gene>
<organism evidence="2 3">
    <name type="scientific">Parasponia andersonii</name>
    <name type="common">Sponia andersonii</name>
    <dbReference type="NCBI Taxonomy" id="3476"/>
    <lineage>
        <taxon>Eukaryota</taxon>
        <taxon>Viridiplantae</taxon>
        <taxon>Streptophyta</taxon>
        <taxon>Embryophyta</taxon>
        <taxon>Tracheophyta</taxon>
        <taxon>Spermatophyta</taxon>
        <taxon>Magnoliopsida</taxon>
        <taxon>eudicotyledons</taxon>
        <taxon>Gunneridae</taxon>
        <taxon>Pentapetalae</taxon>
        <taxon>rosids</taxon>
        <taxon>fabids</taxon>
        <taxon>Rosales</taxon>
        <taxon>Cannabaceae</taxon>
        <taxon>Parasponia</taxon>
    </lineage>
</organism>
<reference evidence="3" key="1">
    <citation type="submission" date="2016-06" db="EMBL/GenBank/DDBJ databases">
        <title>Parallel loss of symbiosis genes in relatives of nitrogen-fixing non-legume Parasponia.</title>
        <authorList>
            <person name="Van Velzen R."/>
            <person name="Holmer R."/>
            <person name="Bu F."/>
            <person name="Rutten L."/>
            <person name="Van Zeijl A."/>
            <person name="Liu W."/>
            <person name="Santuari L."/>
            <person name="Cao Q."/>
            <person name="Sharma T."/>
            <person name="Shen D."/>
            <person name="Roswanjaya Y."/>
            <person name="Wardhani T."/>
            <person name="Kalhor M.S."/>
            <person name="Jansen J."/>
            <person name="Van den Hoogen J."/>
            <person name="Gungor B."/>
            <person name="Hartog M."/>
            <person name="Hontelez J."/>
            <person name="Verver J."/>
            <person name="Yang W.-C."/>
            <person name="Schijlen E."/>
            <person name="Repin R."/>
            <person name="Schilthuizen M."/>
            <person name="Schranz E."/>
            <person name="Heidstra R."/>
            <person name="Miyata K."/>
            <person name="Fedorova E."/>
            <person name="Kohlen W."/>
            <person name="Bisseling T."/>
            <person name="Smit S."/>
            <person name="Geurts R."/>
        </authorList>
    </citation>
    <scope>NUCLEOTIDE SEQUENCE [LARGE SCALE GENOMIC DNA]</scope>
    <source>
        <strain evidence="3">cv. WU1-14</strain>
    </source>
</reference>
<evidence type="ECO:0000256" key="1">
    <source>
        <dbReference type="SAM" id="MobiDB-lite"/>
    </source>
</evidence>
<feature type="compositionally biased region" description="Polar residues" evidence="1">
    <location>
        <begin position="32"/>
        <end position="45"/>
    </location>
</feature>
<dbReference type="EMBL" id="JXTB01000135">
    <property type="protein sequence ID" value="PON59891.1"/>
    <property type="molecule type" value="Genomic_DNA"/>
</dbReference>
<comment type="caution">
    <text evidence="2">The sequence shown here is derived from an EMBL/GenBank/DDBJ whole genome shotgun (WGS) entry which is preliminary data.</text>
</comment>
<evidence type="ECO:0000313" key="3">
    <source>
        <dbReference type="Proteomes" id="UP000237105"/>
    </source>
</evidence>